<accession>A0ABW2GDG7</accession>
<dbReference type="SMART" id="SM00479">
    <property type="entry name" value="EXOIII"/>
    <property type="match status" value="1"/>
</dbReference>
<gene>
    <name evidence="3" type="ORF">ACFQLX_06485</name>
</gene>
<sequence length="246" mass="26589">MESTTLWYEGPLAAFGVETTGADTEHDRIVCAALVVQHQPSSPPRVTRWLVSPGVEVPAAATRAHGLTESHLQHFGRWPSPVMEEVGRALSSHAAAGVPLVVMDAPFGLTLLDRELRRHRNSSLATYLGTGVLCVLDPRVLDGHLDPQRPGGSALADLCAAYEVVRQEGDDPHDTAARALAALTVVRSIGRRHRDRIGAHRLAELHARQAVWHAAQARGPQAWFAKPGEALPDPAWPLRPELPHAA</sequence>
<dbReference type="EMBL" id="JBHSZO010000007">
    <property type="protein sequence ID" value="MFC7217817.1"/>
    <property type="molecule type" value="Genomic_DNA"/>
</dbReference>
<name>A0ABW2GDG7_9ACTN</name>
<keyword evidence="3" id="KW-0540">Nuclease</keyword>
<protein>
    <submittedName>
        <fullName evidence="3">3'-5' exonuclease</fullName>
    </submittedName>
</protein>
<proteinExistence type="predicted"/>
<dbReference type="RefSeq" id="WP_386413013.1">
    <property type="nucleotide sequence ID" value="NZ_JBHSZO010000007.1"/>
</dbReference>
<feature type="domain" description="Exonuclease" evidence="2">
    <location>
        <begin position="11"/>
        <end position="195"/>
    </location>
</feature>
<dbReference type="Proteomes" id="UP001596413">
    <property type="component" value="Unassembled WGS sequence"/>
</dbReference>
<evidence type="ECO:0000313" key="4">
    <source>
        <dbReference type="Proteomes" id="UP001596413"/>
    </source>
</evidence>
<comment type="caution">
    <text evidence="3">The sequence shown here is derived from an EMBL/GenBank/DDBJ whole genome shotgun (WGS) entry which is preliminary data.</text>
</comment>
<evidence type="ECO:0000256" key="1">
    <source>
        <dbReference type="SAM" id="MobiDB-lite"/>
    </source>
</evidence>
<dbReference type="SUPFAM" id="SSF53098">
    <property type="entry name" value="Ribonuclease H-like"/>
    <property type="match status" value="1"/>
</dbReference>
<dbReference type="CDD" id="cd06127">
    <property type="entry name" value="DEDDh"/>
    <property type="match status" value="1"/>
</dbReference>
<dbReference type="NCBIfam" id="NF005927">
    <property type="entry name" value="PRK07942.1"/>
    <property type="match status" value="1"/>
</dbReference>
<organism evidence="3 4">
    <name type="scientific">Streptomyces polyrhachis</name>
    <dbReference type="NCBI Taxonomy" id="1282885"/>
    <lineage>
        <taxon>Bacteria</taxon>
        <taxon>Bacillati</taxon>
        <taxon>Actinomycetota</taxon>
        <taxon>Actinomycetes</taxon>
        <taxon>Kitasatosporales</taxon>
        <taxon>Streptomycetaceae</taxon>
        <taxon>Streptomyces</taxon>
    </lineage>
</organism>
<dbReference type="Gene3D" id="3.30.420.10">
    <property type="entry name" value="Ribonuclease H-like superfamily/Ribonuclease H"/>
    <property type="match status" value="1"/>
</dbReference>
<dbReference type="GO" id="GO:0004527">
    <property type="term" value="F:exonuclease activity"/>
    <property type="evidence" value="ECO:0007669"/>
    <property type="project" value="UniProtKB-KW"/>
</dbReference>
<evidence type="ECO:0000259" key="2">
    <source>
        <dbReference type="SMART" id="SM00479"/>
    </source>
</evidence>
<keyword evidence="4" id="KW-1185">Reference proteome</keyword>
<dbReference type="InterPro" id="IPR036397">
    <property type="entry name" value="RNaseH_sf"/>
</dbReference>
<reference evidence="4" key="1">
    <citation type="journal article" date="2019" name="Int. J. Syst. Evol. Microbiol.">
        <title>The Global Catalogue of Microorganisms (GCM) 10K type strain sequencing project: providing services to taxonomists for standard genome sequencing and annotation.</title>
        <authorList>
            <consortium name="The Broad Institute Genomics Platform"/>
            <consortium name="The Broad Institute Genome Sequencing Center for Infectious Disease"/>
            <person name="Wu L."/>
            <person name="Ma J."/>
        </authorList>
    </citation>
    <scope>NUCLEOTIDE SEQUENCE [LARGE SCALE GENOMIC DNA]</scope>
    <source>
        <strain evidence="4">CGMCC 1.13681</strain>
    </source>
</reference>
<dbReference type="InterPro" id="IPR013520">
    <property type="entry name" value="Ribonucl_H"/>
</dbReference>
<dbReference type="InterPro" id="IPR012337">
    <property type="entry name" value="RNaseH-like_sf"/>
</dbReference>
<keyword evidence="3" id="KW-0269">Exonuclease</keyword>
<feature type="region of interest" description="Disordered" evidence="1">
    <location>
        <begin position="226"/>
        <end position="246"/>
    </location>
</feature>
<evidence type="ECO:0000313" key="3">
    <source>
        <dbReference type="EMBL" id="MFC7217817.1"/>
    </source>
</evidence>
<keyword evidence="3" id="KW-0378">Hydrolase</keyword>